<dbReference type="EMBL" id="ML769514">
    <property type="protein sequence ID" value="KAE9396371.1"/>
    <property type="molecule type" value="Genomic_DNA"/>
</dbReference>
<feature type="non-terminal residue" evidence="2">
    <location>
        <position position="57"/>
    </location>
</feature>
<proteinExistence type="predicted"/>
<keyword evidence="3" id="KW-1185">Reference proteome</keyword>
<evidence type="ECO:0000313" key="3">
    <source>
        <dbReference type="Proteomes" id="UP000799118"/>
    </source>
</evidence>
<dbReference type="OrthoDB" id="1715602at2759"/>
<evidence type="ECO:0000313" key="2">
    <source>
        <dbReference type="EMBL" id="KAE9396371.1"/>
    </source>
</evidence>
<evidence type="ECO:0000259" key="1">
    <source>
        <dbReference type="Pfam" id="PF05699"/>
    </source>
</evidence>
<organism evidence="2 3">
    <name type="scientific">Gymnopus androsaceus JB14</name>
    <dbReference type="NCBI Taxonomy" id="1447944"/>
    <lineage>
        <taxon>Eukaryota</taxon>
        <taxon>Fungi</taxon>
        <taxon>Dikarya</taxon>
        <taxon>Basidiomycota</taxon>
        <taxon>Agaricomycotina</taxon>
        <taxon>Agaricomycetes</taxon>
        <taxon>Agaricomycetidae</taxon>
        <taxon>Agaricales</taxon>
        <taxon>Marasmiineae</taxon>
        <taxon>Omphalotaceae</taxon>
        <taxon>Gymnopus</taxon>
    </lineage>
</organism>
<dbReference type="Pfam" id="PF05699">
    <property type="entry name" value="Dimer_Tnp_hAT"/>
    <property type="match status" value="1"/>
</dbReference>
<feature type="domain" description="HAT C-terminal dimerisation" evidence="1">
    <location>
        <begin position="1"/>
        <end position="56"/>
    </location>
</feature>
<name>A0A6A4HEX3_9AGAR</name>
<dbReference type="Proteomes" id="UP000799118">
    <property type="component" value="Unassembled WGS sequence"/>
</dbReference>
<sequence length="57" mass="6749">WWEKRRNYPKLAQMPLDYLDKASSTAVECIFSQGRHLLSFTWNQLNGYSIQMCMCMG</sequence>
<dbReference type="GO" id="GO:0046983">
    <property type="term" value="F:protein dimerization activity"/>
    <property type="evidence" value="ECO:0007669"/>
    <property type="project" value="InterPro"/>
</dbReference>
<feature type="non-terminal residue" evidence="2">
    <location>
        <position position="1"/>
    </location>
</feature>
<dbReference type="InterPro" id="IPR008906">
    <property type="entry name" value="HATC_C_dom"/>
</dbReference>
<dbReference type="AlphaFoldDB" id="A0A6A4HEX3"/>
<reference evidence="2" key="1">
    <citation type="journal article" date="2019" name="Environ. Microbiol.">
        <title>Fungal ecological strategies reflected in gene transcription - a case study of two litter decomposers.</title>
        <authorList>
            <person name="Barbi F."/>
            <person name="Kohler A."/>
            <person name="Barry K."/>
            <person name="Baskaran P."/>
            <person name="Daum C."/>
            <person name="Fauchery L."/>
            <person name="Ihrmark K."/>
            <person name="Kuo A."/>
            <person name="LaButti K."/>
            <person name="Lipzen A."/>
            <person name="Morin E."/>
            <person name="Grigoriev I.V."/>
            <person name="Henrissat B."/>
            <person name="Lindahl B."/>
            <person name="Martin F."/>
        </authorList>
    </citation>
    <scope>NUCLEOTIDE SEQUENCE</scope>
    <source>
        <strain evidence="2">JB14</strain>
    </source>
</reference>
<accession>A0A6A4HEX3</accession>
<gene>
    <name evidence="2" type="ORF">BT96DRAFT_756868</name>
</gene>
<protein>
    <recommendedName>
        <fullName evidence="1">HAT C-terminal dimerisation domain-containing protein</fullName>
    </recommendedName>
</protein>